<protein>
    <recommendedName>
        <fullName evidence="3">DUF304 domain-containing protein</fullName>
    </recommendedName>
</protein>
<evidence type="ECO:0000256" key="1">
    <source>
        <dbReference type="SAM" id="Phobius"/>
    </source>
</evidence>
<dbReference type="AlphaFoldDB" id="A0AB39V8C9"/>
<dbReference type="KEGG" id="lmes:AB8B23_06570"/>
<evidence type="ECO:0000313" key="2">
    <source>
        <dbReference type="EMBL" id="XDU63602.1"/>
    </source>
</evidence>
<dbReference type="RefSeq" id="WP_021745263.1">
    <property type="nucleotide sequence ID" value="NZ_CP165646.1"/>
</dbReference>
<organism evidence="2">
    <name type="scientific">Leptotrichia mesophila</name>
    <dbReference type="NCBI Taxonomy" id="3239303"/>
    <lineage>
        <taxon>Bacteria</taxon>
        <taxon>Fusobacteriati</taxon>
        <taxon>Fusobacteriota</taxon>
        <taxon>Fusobacteriia</taxon>
        <taxon>Fusobacteriales</taxon>
        <taxon>Leptotrichiaceae</taxon>
        <taxon>Leptotrichia</taxon>
    </lineage>
</organism>
<evidence type="ECO:0008006" key="3">
    <source>
        <dbReference type="Google" id="ProtNLM"/>
    </source>
</evidence>
<sequence>MNKLNNTENLKNKLENLKIEDEKNKYIFRANLRYMISSSIFFMVIAFIAAYSLYKGIIGAEKLTIIRIAFIVIIFVYVIIASILLFEFKIVIENDEIVMKKVRIKMKNIESASLRIIRVGMGKADKFLEIITTDKKRIQMRMNISDELLFLKLIQNQIGEKLDI</sequence>
<accession>A0AB39V8C9</accession>
<keyword evidence="1" id="KW-0472">Membrane</keyword>
<feature type="transmembrane region" description="Helical" evidence="1">
    <location>
        <begin position="65"/>
        <end position="86"/>
    </location>
</feature>
<gene>
    <name evidence="2" type="ORF">AB8B23_06570</name>
</gene>
<name>A0AB39V8C9_9FUSO</name>
<keyword evidence="1" id="KW-0812">Transmembrane</keyword>
<proteinExistence type="predicted"/>
<keyword evidence="1" id="KW-1133">Transmembrane helix</keyword>
<feature type="transmembrane region" description="Helical" evidence="1">
    <location>
        <begin position="32"/>
        <end position="53"/>
    </location>
</feature>
<reference evidence="2" key="1">
    <citation type="submission" date="2024-07" db="EMBL/GenBank/DDBJ databases">
        <authorList>
            <person name="Li X.-J."/>
            <person name="Wang X."/>
        </authorList>
    </citation>
    <scope>NUCLEOTIDE SEQUENCE</scope>
    <source>
        <strain evidence="2">HSP-342</strain>
    </source>
</reference>
<dbReference type="EMBL" id="CP165646">
    <property type="protein sequence ID" value="XDU63602.1"/>
    <property type="molecule type" value="Genomic_DNA"/>
</dbReference>